<comment type="catalytic activity">
    <reaction evidence="11">
        <text>[(1-&gt;4)-beta-D-glucosyl](n) + UDP-alpha-D-glucose = [(1-&gt;4)-beta-D-glucosyl](n+1) + UDP + H(+)</text>
        <dbReference type="Rhea" id="RHEA:19929"/>
        <dbReference type="Rhea" id="RHEA-COMP:10033"/>
        <dbReference type="Rhea" id="RHEA-COMP:10034"/>
        <dbReference type="ChEBI" id="CHEBI:15378"/>
        <dbReference type="ChEBI" id="CHEBI:18246"/>
        <dbReference type="ChEBI" id="CHEBI:58223"/>
        <dbReference type="ChEBI" id="CHEBI:58885"/>
        <dbReference type="EC" id="2.4.1.12"/>
    </reaction>
</comment>
<evidence type="ECO:0000256" key="2">
    <source>
        <dbReference type="ARBA" id="ARBA00012539"/>
    </source>
</evidence>
<feature type="transmembrane region" description="Helical" evidence="13">
    <location>
        <begin position="363"/>
        <end position="381"/>
    </location>
</feature>
<dbReference type="GO" id="GO:0016760">
    <property type="term" value="F:cellulose synthase (UDP-forming) activity"/>
    <property type="evidence" value="ECO:0007669"/>
    <property type="project" value="UniProtKB-EC"/>
</dbReference>
<keyword evidence="9 13" id="KW-1133">Transmembrane helix</keyword>
<dbReference type="AlphaFoldDB" id="A0A1B4G7S4"/>
<dbReference type="InterPro" id="IPR009875">
    <property type="entry name" value="PilZ_domain"/>
</dbReference>
<dbReference type="Pfam" id="PF03552">
    <property type="entry name" value="Cellulose_synt"/>
    <property type="match status" value="1"/>
</dbReference>
<feature type="transmembrane region" description="Helical" evidence="13">
    <location>
        <begin position="42"/>
        <end position="62"/>
    </location>
</feature>
<feature type="domain" description="PilZ" evidence="15">
    <location>
        <begin position="491"/>
        <end position="595"/>
    </location>
</feature>
<dbReference type="InterPro" id="IPR005150">
    <property type="entry name" value="Cellulose_synth"/>
</dbReference>
<keyword evidence="6" id="KW-0808">Transferase</keyword>
<evidence type="ECO:0000256" key="11">
    <source>
        <dbReference type="ARBA" id="ARBA00048682"/>
    </source>
</evidence>
<dbReference type="SUPFAM" id="SSF53448">
    <property type="entry name" value="Nucleotide-diphospho-sugar transferases"/>
    <property type="match status" value="1"/>
</dbReference>
<dbReference type="RefSeq" id="WP_066490739.1">
    <property type="nucleotide sequence ID" value="NZ_CP013389.1"/>
</dbReference>
<feature type="transmembrane region" description="Helical" evidence="13">
    <location>
        <begin position="469"/>
        <end position="486"/>
    </location>
</feature>
<dbReference type="GO" id="GO:0030244">
    <property type="term" value="P:cellulose biosynthetic process"/>
    <property type="evidence" value="ECO:0007669"/>
    <property type="project" value="UniProtKB-KW"/>
</dbReference>
<reference evidence="16 17" key="1">
    <citation type="submission" date="2015-12" db="EMBL/GenBank/DDBJ databases">
        <title>Diversity of Burkholderia near neighbor genomes.</title>
        <authorList>
            <person name="Sahl J."/>
            <person name="Wagner D."/>
            <person name="Keim P."/>
        </authorList>
    </citation>
    <scope>NUCLEOTIDE SEQUENCE [LARGE SCALE GENOMIC DNA]</scope>
    <source>
        <strain evidence="16 17">BDU8</strain>
    </source>
</reference>
<evidence type="ECO:0000313" key="16">
    <source>
        <dbReference type="EMBL" id="AOJ11971.1"/>
    </source>
</evidence>
<dbReference type="GO" id="GO:0035438">
    <property type="term" value="F:cyclic-di-GMP binding"/>
    <property type="evidence" value="ECO:0007669"/>
    <property type="project" value="InterPro"/>
</dbReference>
<protein>
    <recommendedName>
        <fullName evidence="2">cellulose synthase (UDP-forming)</fullName>
        <ecNumber evidence="2">2.4.1.12</ecNumber>
    </recommendedName>
</protein>
<dbReference type="Pfam" id="PF07238">
    <property type="entry name" value="PilZ"/>
    <property type="match status" value="1"/>
</dbReference>
<evidence type="ECO:0000256" key="10">
    <source>
        <dbReference type="ARBA" id="ARBA00023136"/>
    </source>
</evidence>
<feature type="transmembrane region" description="Helical" evidence="13">
    <location>
        <begin position="339"/>
        <end position="356"/>
    </location>
</feature>
<evidence type="ECO:0000256" key="5">
    <source>
        <dbReference type="ARBA" id="ARBA00022676"/>
    </source>
</evidence>
<keyword evidence="7 13" id="KW-0812">Transmembrane</keyword>
<evidence type="ECO:0000256" key="8">
    <source>
        <dbReference type="ARBA" id="ARBA00022916"/>
    </source>
</evidence>
<evidence type="ECO:0000256" key="4">
    <source>
        <dbReference type="ARBA" id="ARBA00022519"/>
    </source>
</evidence>
<dbReference type="GO" id="GO:0005886">
    <property type="term" value="C:plasma membrane"/>
    <property type="evidence" value="ECO:0007669"/>
    <property type="project" value="UniProtKB-SubCell"/>
</dbReference>
<dbReference type="InterPro" id="IPR050321">
    <property type="entry name" value="Glycosyltr_2/OpgH_subfam"/>
</dbReference>
<dbReference type="EC" id="2.4.1.12" evidence="2"/>
<feature type="transmembrane region" description="Helical" evidence="13">
    <location>
        <begin position="430"/>
        <end position="449"/>
    </location>
</feature>
<keyword evidence="10 13" id="KW-0472">Membrane</keyword>
<gene>
    <name evidence="16" type="ORF">WS71_26355</name>
</gene>
<evidence type="ECO:0000313" key="17">
    <source>
        <dbReference type="Proteomes" id="UP000067711"/>
    </source>
</evidence>
<evidence type="ECO:0000256" key="1">
    <source>
        <dbReference type="ARBA" id="ARBA00004429"/>
    </source>
</evidence>
<evidence type="ECO:0000256" key="12">
    <source>
        <dbReference type="SAM" id="MobiDB-lite"/>
    </source>
</evidence>
<feature type="transmembrane region" description="Helical" evidence="13">
    <location>
        <begin position="12"/>
        <end position="30"/>
    </location>
</feature>
<feature type="domain" description="Glycosyltransferase 2-like" evidence="14">
    <location>
        <begin position="83"/>
        <end position="247"/>
    </location>
</feature>
<feature type="region of interest" description="Disordered" evidence="12">
    <location>
        <begin position="718"/>
        <end position="749"/>
    </location>
</feature>
<accession>A0A1B4G7S4</accession>
<keyword evidence="8" id="KW-0135">Cellulose biosynthesis</keyword>
<keyword evidence="5" id="KW-0328">Glycosyltransferase</keyword>
<sequence>MQDVSIKRPPLYVTILAVAYVISGIWYLGWRITVINWHVPLFSVPLYCAELLGFISGLLYLLMTYRQAARTVPAPPDGLTVDVFVPTYNESVDLVRQTLLAALRIDYPHETWLLDDGNRESMRVLARDLGCEYLARAQNTHAKAGNLNHALSHSQGEFVAIFDADHAPRKDFLTCTLGYFRDPAVAFVQTPQDFYNTDSFNHRASGRWLWSEQSLFFKVIQRGKDTWNATFFCGSCAVLRRSAVEAVGGFAVDTVTEDIHTSLKLHQKGYKSVYQPESLAFGLAPHSIDAYLSQRLRWGMGAMQMFRRERILTGPGLTLMQRLNYLASIFVYFEGWQKLIFYVSSPAVFFFGILPITATMREFITYFLLYYILSLVVYVKLARGYGALFMNEQYGMARFFTFVLTSIGFFRRKIGFSVTNKELSIAGRAWLWLAPTAAIAVVTILGLPIGLYRTANGTLTASVDIANSLWSLNNIVTALAIIRFSLHRARNRRAEYRFPLHIPMRVSYAGHSSLGLTENLSTNGSLYAGIGASTPPPGTPIGIALYLPNLTVQTRAVVTSVDVDPDTLDAECRFGLRFDWAPAEAVHLLEAFLFGSSLQFDWGSEKIPPPTWFTRLSGNRESRVGLFDKRFRWRAGLLYQQSLREQVPVAIAYLAHDVDDVRLIVSIAECETEARAMLTQHVSDTERSDWIALEKREELETPTGSMYFYDVKTHGVSTDPASNTSHAPHRAEKTEDLSPAPVHRGLRHF</sequence>
<dbReference type="InterPro" id="IPR029044">
    <property type="entry name" value="Nucleotide-diphossugar_trans"/>
</dbReference>
<dbReference type="PANTHER" id="PTHR43867">
    <property type="entry name" value="CELLULOSE SYNTHASE CATALYTIC SUBUNIT A [UDP-FORMING]"/>
    <property type="match status" value="1"/>
</dbReference>
<name>A0A1B4G7S4_9BURK</name>
<comment type="subcellular location">
    <subcellularLocation>
        <location evidence="1">Cell inner membrane</location>
        <topology evidence="1">Multi-pass membrane protein</topology>
    </subcellularLocation>
</comment>
<dbReference type="InterPro" id="IPR001173">
    <property type="entry name" value="Glyco_trans_2-like"/>
</dbReference>
<proteinExistence type="predicted"/>
<feature type="transmembrane region" description="Helical" evidence="13">
    <location>
        <begin position="311"/>
        <end position="333"/>
    </location>
</feature>
<evidence type="ECO:0000256" key="9">
    <source>
        <dbReference type="ARBA" id="ARBA00022989"/>
    </source>
</evidence>
<evidence type="ECO:0000256" key="13">
    <source>
        <dbReference type="SAM" id="Phobius"/>
    </source>
</evidence>
<dbReference type="PRINTS" id="PR01439">
    <property type="entry name" value="CELLSNTHASEA"/>
</dbReference>
<keyword evidence="3" id="KW-1003">Cell membrane</keyword>
<dbReference type="InterPro" id="IPR003919">
    <property type="entry name" value="Cell_synth_A"/>
</dbReference>
<evidence type="ECO:0000259" key="14">
    <source>
        <dbReference type="Pfam" id="PF00535"/>
    </source>
</evidence>
<keyword evidence="4" id="KW-0997">Cell inner membrane</keyword>
<dbReference type="EMBL" id="CP013389">
    <property type="protein sequence ID" value="AOJ11971.1"/>
    <property type="molecule type" value="Genomic_DNA"/>
</dbReference>
<dbReference type="Pfam" id="PF00535">
    <property type="entry name" value="Glycos_transf_2"/>
    <property type="match status" value="1"/>
</dbReference>
<evidence type="ECO:0000259" key="15">
    <source>
        <dbReference type="Pfam" id="PF07238"/>
    </source>
</evidence>
<dbReference type="Gene3D" id="3.90.550.10">
    <property type="entry name" value="Spore Coat Polysaccharide Biosynthesis Protein SpsA, Chain A"/>
    <property type="match status" value="1"/>
</dbReference>
<dbReference type="Proteomes" id="UP000067711">
    <property type="component" value="Chromosome 1"/>
</dbReference>
<evidence type="ECO:0000256" key="7">
    <source>
        <dbReference type="ARBA" id="ARBA00022692"/>
    </source>
</evidence>
<evidence type="ECO:0000256" key="6">
    <source>
        <dbReference type="ARBA" id="ARBA00022679"/>
    </source>
</evidence>
<dbReference type="CDD" id="cd06421">
    <property type="entry name" value="CESA_CelA_like"/>
    <property type="match status" value="1"/>
</dbReference>
<feature type="transmembrane region" description="Helical" evidence="13">
    <location>
        <begin position="393"/>
        <end position="410"/>
    </location>
</feature>
<dbReference type="GO" id="GO:0006011">
    <property type="term" value="P:UDP-alpha-D-glucose metabolic process"/>
    <property type="evidence" value="ECO:0007669"/>
    <property type="project" value="InterPro"/>
</dbReference>
<organism evidence="16 17">
    <name type="scientific">Burkholderia mayonis</name>
    <dbReference type="NCBI Taxonomy" id="1385591"/>
    <lineage>
        <taxon>Bacteria</taxon>
        <taxon>Pseudomonadati</taxon>
        <taxon>Pseudomonadota</taxon>
        <taxon>Betaproteobacteria</taxon>
        <taxon>Burkholderiales</taxon>
        <taxon>Burkholderiaceae</taxon>
        <taxon>Burkholderia</taxon>
        <taxon>pseudomallei group</taxon>
    </lineage>
</organism>
<evidence type="ECO:0000256" key="3">
    <source>
        <dbReference type="ARBA" id="ARBA00022475"/>
    </source>
</evidence>
<dbReference type="PANTHER" id="PTHR43867:SF2">
    <property type="entry name" value="CELLULOSE SYNTHASE CATALYTIC SUBUNIT A [UDP-FORMING]"/>
    <property type="match status" value="1"/>
</dbReference>